<feature type="domain" description="CMP/dCMP-type deaminase" evidence="1">
    <location>
        <begin position="4"/>
        <end position="113"/>
    </location>
</feature>
<protein>
    <submittedName>
        <fullName evidence="2">tRNA-specific adenosine deaminase</fullName>
    </submittedName>
</protein>
<reference evidence="2 3" key="1">
    <citation type="submission" date="2018-05" db="EMBL/GenBank/DDBJ databases">
        <title>Complete Genome Sequence of Methylobacterium sp. 17Sr1-43.</title>
        <authorList>
            <person name="Srinivasan S."/>
        </authorList>
    </citation>
    <scope>NUCLEOTIDE SEQUENCE [LARGE SCALE GENOMIC DNA]</scope>
    <source>
        <strain evidence="2 3">17Sr1-43</strain>
    </source>
</reference>
<dbReference type="GO" id="GO:0002100">
    <property type="term" value="P:tRNA wobble adenosine to inosine editing"/>
    <property type="evidence" value="ECO:0007669"/>
    <property type="project" value="InterPro"/>
</dbReference>
<evidence type="ECO:0000313" key="3">
    <source>
        <dbReference type="Proteomes" id="UP000246058"/>
    </source>
</evidence>
<dbReference type="OrthoDB" id="9802676at2"/>
<dbReference type="InterPro" id="IPR016193">
    <property type="entry name" value="Cytidine_deaminase-like"/>
</dbReference>
<dbReference type="Pfam" id="PF14437">
    <property type="entry name" value="MafB19-deam"/>
    <property type="match status" value="1"/>
</dbReference>
<dbReference type="InterPro" id="IPR002125">
    <property type="entry name" value="CMP_dCMP_dom"/>
</dbReference>
<dbReference type="RefSeq" id="WP_109950183.1">
    <property type="nucleotide sequence ID" value="NZ_CP029551.1"/>
</dbReference>
<dbReference type="KEGG" id="meti:DK427_04260"/>
<gene>
    <name evidence="2" type="ORF">DK427_04260</name>
</gene>
<evidence type="ECO:0000259" key="1">
    <source>
        <dbReference type="PROSITE" id="PS51747"/>
    </source>
</evidence>
<dbReference type="SUPFAM" id="SSF53927">
    <property type="entry name" value="Cytidine deaminase-like"/>
    <property type="match status" value="1"/>
</dbReference>
<proteinExistence type="predicted"/>
<dbReference type="EMBL" id="CP029551">
    <property type="protein sequence ID" value="AWN35052.1"/>
    <property type="molecule type" value="Genomic_DNA"/>
</dbReference>
<dbReference type="Proteomes" id="UP000246058">
    <property type="component" value="Chromosome"/>
</dbReference>
<organism evidence="2 3">
    <name type="scientific">Methylobacterium radiodurans</name>
    <dbReference type="NCBI Taxonomy" id="2202828"/>
    <lineage>
        <taxon>Bacteria</taxon>
        <taxon>Pseudomonadati</taxon>
        <taxon>Pseudomonadota</taxon>
        <taxon>Alphaproteobacteria</taxon>
        <taxon>Hyphomicrobiales</taxon>
        <taxon>Methylobacteriaceae</taxon>
        <taxon>Methylobacterium</taxon>
    </lineage>
</organism>
<dbReference type="CDD" id="cd01285">
    <property type="entry name" value="nucleoside_deaminase"/>
    <property type="match status" value="1"/>
</dbReference>
<dbReference type="Gene3D" id="3.40.140.10">
    <property type="entry name" value="Cytidine Deaminase, domain 2"/>
    <property type="match status" value="1"/>
</dbReference>
<dbReference type="GO" id="GO:0052717">
    <property type="term" value="F:tRNA-specific adenosine-34 deaminase activity"/>
    <property type="evidence" value="ECO:0007669"/>
    <property type="project" value="UniProtKB-EC"/>
</dbReference>
<sequence length="159" mass="17519">MTMNRYRTHLLRCIELAETAVSAGDEPFGSVLVSHDDVVLFEDRNRIGRGDATRHPEFAIARWAAENMSPDDRRRAVVYTSGEHCAMCAAAHGLVGLGKIVYASSTGQFTRWMAELGRPPMDIAPLTIEQVLKDADVEGPFPEFADHIRELHARAVGAS</sequence>
<evidence type="ECO:0000313" key="2">
    <source>
        <dbReference type="EMBL" id="AWN35052.1"/>
    </source>
</evidence>
<name>A0A2U8VNS6_9HYPH</name>
<accession>A0A2U8VNS6</accession>
<dbReference type="PROSITE" id="PS51747">
    <property type="entry name" value="CYT_DCMP_DEAMINASES_2"/>
    <property type="match status" value="1"/>
</dbReference>
<keyword evidence="3" id="KW-1185">Reference proteome</keyword>
<dbReference type="InterPro" id="IPR058535">
    <property type="entry name" value="MafB19-deam"/>
</dbReference>
<dbReference type="AlphaFoldDB" id="A0A2U8VNS6"/>